<sequence>MRIAVRLEIEGRVQGVGYRWWTVRQARALGLAGWVRNRADGSVEALVVGAPEAVEALVAACATGPAAAEVRAIRRHAAQDEGHDGFEERATL</sequence>
<dbReference type="Pfam" id="PF00708">
    <property type="entry name" value="Acylphosphatase"/>
    <property type="match status" value="1"/>
</dbReference>
<dbReference type="EC" id="3.6.1.7" evidence="2 4"/>
<dbReference type="PANTHER" id="PTHR47268">
    <property type="entry name" value="ACYLPHOSPHATASE"/>
    <property type="match status" value="1"/>
</dbReference>
<evidence type="ECO:0000256" key="1">
    <source>
        <dbReference type="ARBA" id="ARBA00005614"/>
    </source>
</evidence>
<proteinExistence type="inferred from homology"/>
<evidence type="ECO:0000256" key="5">
    <source>
        <dbReference type="RuleBase" id="RU004168"/>
    </source>
</evidence>
<evidence type="ECO:0000313" key="7">
    <source>
        <dbReference type="EMBL" id="RAK53657.1"/>
    </source>
</evidence>
<dbReference type="SUPFAM" id="SSF54975">
    <property type="entry name" value="Acylphosphatase/BLUF domain-like"/>
    <property type="match status" value="1"/>
</dbReference>
<keyword evidence="4" id="KW-0378">Hydrolase</keyword>
<dbReference type="InterPro" id="IPR017968">
    <property type="entry name" value="Acylphosphatase_CS"/>
</dbReference>
<comment type="similarity">
    <text evidence="1 5">Belongs to the acylphosphatase family.</text>
</comment>
<dbReference type="AlphaFoldDB" id="A0A328AGL1"/>
<feature type="active site" evidence="4">
    <location>
        <position position="19"/>
    </location>
</feature>
<dbReference type="InterPro" id="IPR020456">
    <property type="entry name" value="Acylphosphatase"/>
</dbReference>
<dbReference type="Proteomes" id="UP000249254">
    <property type="component" value="Unassembled WGS sequence"/>
</dbReference>
<protein>
    <recommendedName>
        <fullName evidence="2 4">acylphosphatase</fullName>
        <ecNumber evidence="2 4">3.6.1.7</ecNumber>
    </recommendedName>
</protein>
<organism evidence="7 8">
    <name type="scientific">Phenylobacterium soli</name>
    <dbReference type="NCBI Taxonomy" id="2170551"/>
    <lineage>
        <taxon>Bacteria</taxon>
        <taxon>Pseudomonadati</taxon>
        <taxon>Pseudomonadota</taxon>
        <taxon>Alphaproteobacteria</taxon>
        <taxon>Caulobacterales</taxon>
        <taxon>Caulobacteraceae</taxon>
        <taxon>Phenylobacterium</taxon>
    </lineage>
</organism>
<dbReference type="PRINTS" id="PR00112">
    <property type="entry name" value="ACYLPHPHTASE"/>
</dbReference>
<dbReference type="PANTHER" id="PTHR47268:SF4">
    <property type="entry name" value="ACYLPHOSPHATASE"/>
    <property type="match status" value="1"/>
</dbReference>
<evidence type="ECO:0000256" key="4">
    <source>
        <dbReference type="PROSITE-ProRule" id="PRU00520"/>
    </source>
</evidence>
<dbReference type="PROSITE" id="PS00151">
    <property type="entry name" value="ACYLPHOSPHATASE_2"/>
    <property type="match status" value="1"/>
</dbReference>
<dbReference type="PROSITE" id="PS51160">
    <property type="entry name" value="ACYLPHOSPHATASE_3"/>
    <property type="match status" value="1"/>
</dbReference>
<feature type="active site" evidence="4">
    <location>
        <position position="37"/>
    </location>
</feature>
<reference evidence="8" key="1">
    <citation type="submission" date="2018-05" db="EMBL/GenBank/DDBJ databases">
        <authorList>
            <person name="Li X."/>
        </authorList>
    </citation>
    <scope>NUCLEOTIDE SEQUENCE [LARGE SCALE GENOMIC DNA]</scope>
    <source>
        <strain evidence="8">LX32</strain>
    </source>
</reference>
<dbReference type="Gene3D" id="3.30.70.100">
    <property type="match status" value="1"/>
</dbReference>
<keyword evidence="8" id="KW-1185">Reference proteome</keyword>
<accession>A0A328AGL1</accession>
<comment type="catalytic activity">
    <reaction evidence="3 4">
        <text>an acyl phosphate + H2O = a carboxylate + phosphate + H(+)</text>
        <dbReference type="Rhea" id="RHEA:14965"/>
        <dbReference type="ChEBI" id="CHEBI:15377"/>
        <dbReference type="ChEBI" id="CHEBI:15378"/>
        <dbReference type="ChEBI" id="CHEBI:29067"/>
        <dbReference type="ChEBI" id="CHEBI:43474"/>
        <dbReference type="ChEBI" id="CHEBI:59918"/>
        <dbReference type="EC" id="3.6.1.7"/>
    </reaction>
</comment>
<dbReference type="InterPro" id="IPR001792">
    <property type="entry name" value="Acylphosphatase-like_dom"/>
</dbReference>
<evidence type="ECO:0000256" key="3">
    <source>
        <dbReference type="ARBA" id="ARBA00047645"/>
    </source>
</evidence>
<dbReference type="OrthoDB" id="5295388at2"/>
<dbReference type="EMBL" id="QFYQ01000001">
    <property type="protein sequence ID" value="RAK53657.1"/>
    <property type="molecule type" value="Genomic_DNA"/>
</dbReference>
<dbReference type="InterPro" id="IPR036046">
    <property type="entry name" value="Acylphosphatase-like_dom_sf"/>
</dbReference>
<feature type="domain" description="Acylphosphatase-like" evidence="6">
    <location>
        <begin position="4"/>
        <end position="90"/>
    </location>
</feature>
<gene>
    <name evidence="7" type="ORF">DJ017_03495</name>
</gene>
<dbReference type="GO" id="GO:0003998">
    <property type="term" value="F:acylphosphatase activity"/>
    <property type="evidence" value="ECO:0007669"/>
    <property type="project" value="UniProtKB-EC"/>
</dbReference>
<name>A0A328AGL1_9CAUL</name>
<evidence type="ECO:0000259" key="6">
    <source>
        <dbReference type="PROSITE" id="PS51160"/>
    </source>
</evidence>
<evidence type="ECO:0000313" key="8">
    <source>
        <dbReference type="Proteomes" id="UP000249254"/>
    </source>
</evidence>
<dbReference type="RefSeq" id="WP_111527409.1">
    <property type="nucleotide sequence ID" value="NZ_JBHRSG010000005.1"/>
</dbReference>
<evidence type="ECO:0000256" key="2">
    <source>
        <dbReference type="ARBA" id="ARBA00012150"/>
    </source>
</evidence>
<comment type="caution">
    <text evidence="7">The sequence shown here is derived from an EMBL/GenBank/DDBJ whole genome shotgun (WGS) entry which is preliminary data.</text>
</comment>